<protein>
    <recommendedName>
        <fullName evidence="5">Metallophosphoesterase</fullName>
    </recommendedName>
</protein>
<evidence type="ECO:0000313" key="3">
    <source>
        <dbReference type="EMBL" id="AHH45382.1"/>
    </source>
</evidence>
<dbReference type="Gene3D" id="3.60.21.10">
    <property type="match status" value="1"/>
</dbReference>
<dbReference type="PANTHER" id="PTHR36303">
    <property type="entry name" value="2',3'-CYCLIC-NUCLEOTIDE 2'-PHOSPHODIESTERASE"/>
    <property type="match status" value="1"/>
</dbReference>
<dbReference type="PANTHER" id="PTHR36303:SF1">
    <property type="entry name" value="2',3'-CYCLIC-NUCLEOTIDE 2'-PHOSPHODIESTERASE"/>
    <property type="match status" value="1"/>
</dbReference>
<accession>W5UTA7</accession>
<dbReference type="SUPFAM" id="SSF56300">
    <property type="entry name" value="Metallo-dependent phosphatases"/>
    <property type="match status" value="1"/>
</dbReference>
<dbReference type="RefSeq" id="WP_022935449.1">
    <property type="nucleotide sequence ID" value="NZ_CP007154.1"/>
</dbReference>
<dbReference type="InterPro" id="IPR005235">
    <property type="entry name" value="YmdB-like"/>
</dbReference>
<dbReference type="GO" id="GO:0046872">
    <property type="term" value="F:metal ion binding"/>
    <property type="evidence" value="ECO:0007669"/>
    <property type="project" value="UniProtKB-KW"/>
</dbReference>
<name>W5UTA7_9BACT</name>
<evidence type="ECO:0000256" key="2">
    <source>
        <dbReference type="PIRSR" id="PIRSR004789-51"/>
    </source>
</evidence>
<dbReference type="PATRIC" id="fig|743966.3.peg.378"/>
<dbReference type="KEGG" id="mbc:MYB_01870"/>
<feature type="binding site" evidence="2">
    <location>
        <position position="43"/>
    </location>
    <ligand>
        <name>Fe cation</name>
        <dbReference type="ChEBI" id="CHEBI:24875"/>
        <label>1</label>
    </ligand>
</feature>
<feature type="binding site" evidence="2">
    <location>
        <position position="158"/>
    </location>
    <ligand>
        <name>Fe cation</name>
        <dbReference type="ChEBI" id="CHEBI:24875"/>
        <label>2</label>
    </ligand>
</feature>
<organism evidence="3 4">
    <name type="scientific">Mesomycoplasma bovoculi M165/69</name>
    <dbReference type="NCBI Taxonomy" id="743966"/>
    <lineage>
        <taxon>Bacteria</taxon>
        <taxon>Bacillati</taxon>
        <taxon>Mycoplasmatota</taxon>
        <taxon>Mycoplasmoidales</taxon>
        <taxon>Metamycoplasmataceae</taxon>
        <taxon>Mesomycoplasma</taxon>
    </lineage>
</organism>
<sequence length="265" mass="29993">MKTAKVLFIGDIFGQPGIKMFEKTFNELKKEHNFDLVIAQAENITGRKGLNQADYCYLKKIGIDVFTVGNHVWFNPDINLIINNGDIVRPLNIPDHYEGKGSVTIERNNKIFRVTSLLGITFNKLDKPWQEKEAQNFFDAIDPVIANDKSDFHIVDFHAETTSEKNVLGIYLNGKVNAVLGTHTHVQTSDARRLSYGTLFITDVGMTGPANDAIGVNFLDVYRMSRYNHSTRFVTSSNRCQFNAVILELSTRMGEQKITPILIYE</sequence>
<feature type="active site" description="Proton donor" evidence="1">
    <location>
        <position position="71"/>
    </location>
</feature>
<dbReference type="EMBL" id="CP007154">
    <property type="protein sequence ID" value="AHH45382.1"/>
    <property type="molecule type" value="Genomic_DNA"/>
</dbReference>
<gene>
    <name evidence="3" type="ORF">MYB_01870</name>
</gene>
<feature type="binding site" evidence="2">
    <location>
        <position position="70"/>
    </location>
    <ligand>
        <name>Fe cation</name>
        <dbReference type="ChEBI" id="CHEBI:24875"/>
        <label>2</label>
    </ligand>
</feature>
<dbReference type="AlphaFoldDB" id="W5UTA7"/>
<feature type="binding site" evidence="2">
    <location>
        <position position="42"/>
    </location>
    <ligand>
        <name>Fe cation</name>
        <dbReference type="ChEBI" id="CHEBI:24875"/>
        <label>1</label>
    </ligand>
</feature>
<feature type="binding site" evidence="2">
    <location>
        <position position="185"/>
    </location>
    <ligand>
        <name>Fe cation</name>
        <dbReference type="ChEBI" id="CHEBI:24875"/>
        <label>1</label>
    </ligand>
</feature>
<keyword evidence="2" id="KW-0479">Metal-binding</keyword>
<feature type="binding site" evidence="2">
    <location>
        <position position="42"/>
    </location>
    <ligand>
        <name>Fe cation</name>
        <dbReference type="ChEBI" id="CHEBI:24875"/>
        <label>2</label>
    </ligand>
</feature>
<evidence type="ECO:0000313" key="4">
    <source>
        <dbReference type="Proteomes" id="UP000019229"/>
    </source>
</evidence>
<keyword evidence="4" id="KW-1185">Reference proteome</keyword>
<dbReference type="PIRSF" id="PIRSF004789">
    <property type="entry name" value="DR1281"/>
    <property type="match status" value="1"/>
</dbReference>
<evidence type="ECO:0000256" key="1">
    <source>
        <dbReference type="PIRSR" id="PIRSR004789-50"/>
    </source>
</evidence>
<dbReference type="Pfam" id="PF13277">
    <property type="entry name" value="YmdB"/>
    <property type="match status" value="1"/>
</dbReference>
<dbReference type="GO" id="GO:0004113">
    <property type="term" value="F:2',3'-cyclic-nucleotide 3'-phosphodiesterase activity"/>
    <property type="evidence" value="ECO:0007669"/>
    <property type="project" value="TreeGrafter"/>
</dbReference>
<feature type="binding site" evidence="2">
    <location>
        <position position="11"/>
    </location>
    <ligand>
        <name>Fe cation</name>
        <dbReference type="ChEBI" id="CHEBI:24875"/>
        <label>1</label>
    </ligand>
</feature>
<proteinExistence type="predicted"/>
<dbReference type="STRING" id="743966.MYB_01870"/>
<feature type="binding site" evidence="2">
    <location>
        <position position="183"/>
    </location>
    <ligand>
        <name>Fe cation</name>
        <dbReference type="ChEBI" id="CHEBI:24875"/>
        <label>2</label>
    </ligand>
</feature>
<dbReference type="OrthoDB" id="9801109at2"/>
<dbReference type="InterPro" id="IPR029052">
    <property type="entry name" value="Metallo-depent_PP-like"/>
</dbReference>
<dbReference type="HOGENOM" id="CLU_068238_0_0_14"/>
<evidence type="ECO:0008006" key="5">
    <source>
        <dbReference type="Google" id="ProtNLM"/>
    </source>
</evidence>
<dbReference type="eggNOG" id="COG1692">
    <property type="taxonomic scope" value="Bacteria"/>
</dbReference>
<reference evidence="3 4" key="1">
    <citation type="journal article" date="2014" name="Genome Announc.">
        <title>Complete Genome Sequence of Mycoplasma bovoculi Strain M165/69T (ATCC 29104).</title>
        <authorList>
            <person name="Calcutt M.J."/>
            <person name="Foecking M.F."/>
        </authorList>
    </citation>
    <scope>NUCLEOTIDE SEQUENCE [LARGE SCALE GENOMIC DNA]</scope>
    <source>
        <strain evidence="3">M165/69</strain>
    </source>
</reference>
<dbReference type="Proteomes" id="UP000019229">
    <property type="component" value="Chromosome"/>
</dbReference>